<evidence type="ECO:0000313" key="2">
    <source>
        <dbReference type="EMBL" id="KAG0653176.1"/>
    </source>
</evidence>
<dbReference type="EMBL" id="PUHQ01000292">
    <property type="protein sequence ID" value="KAG0653176.1"/>
    <property type="molecule type" value="Genomic_DNA"/>
</dbReference>
<organism evidence="2 3">
    <name type="scientific">Rhodotorula mucilaginosa</name>
    <name type="common">Yeast</name>
    <name type="synonym">Rhodotorula rubra</name>
    <dbReference type="NCBI Taxonomy" id="5537"/>
    <lineage>
        <taxon>Eukaryota</taxon>
        <taxon>Fungi</taxon>
        <taxon>Dikarya</taxon>
        <taxon>Basidiomycota</taxon>
        <taxon>Pucciniomycotina</taxon>
        <taxon>Microbotryomycetes</taxon>
        <taxon>Sporidiobolales</taxon>
        <taxon>Sporidiobolaceae</taxon>
        <taxon>Rhodotorula</taxon>
    </lineage>
</organism>
<accession>A0A9P7B1F9</accession>
<dbReference type="AlphaFoldDB" id="A0A9P7B1F9"/>
<feature type="compositionally biased region" description="Basic and acidic residues" evidence="1">
    <location>
        <begin position="210"/>
        <end position="221"/>
    </location>
</feature>
<feature type="non-terminal residue" evidence="2">
    <location>
        <position position="1"/>
    </location>
</feature>
<feature type="region of interest" description="Disordered" evidence="1">
    <location>
        <begin position="104"/>
        <end position="166"/>
    </location>
</feature>
<keyword evidence="3" id="KW-1185">Reference proteome</keyword>
<sequence length="362" mass="39010">MPKPAKPRIVALCNSKCFKPKRHSTEARECFDLHSTQHDLEHGGSSGTTTYDRDPVSGLFTCVVCGASESSLRAFQTHIHTCPLPSPPPRSPEPSANRNMTPEVVSAEDLPSDSRVEQSALVPQLPPATTSVSPVQPPALKSQMSGQTRVDSPAKPRHPSQVDESQMSGLMEVKPTALPLAPAPVSSTASAPSTEVAPTPLKTPMLVPRFTDHLKRDRDESSTSPTKARLELSPSKRARKEVPAVVYNSAPSVLQSVASLTPYSILHNPVVNRLVCMICHQMVRLSGLRSHFDATTVAHGAYRVTIPDHVLTVARSVLEQGSPLEKLGGETRFPVDGVVVKQGYRCTASGLVSQSHPRAHHK</sequence>
<evidence type="ECO:0000313" key="3">
    <source>
        <dbReference type="Proteomes" id="UP000777482"/>
    </source>
</evidence>
<feature type="compositionally biased region" description="Low complexity" evidence="1">
    <location>
        <begin position="181"/>
        <end position="200"/>
    </location>
</feature>
<feature type="region of interest" description="Disordered" evidence="1">
    <location>
        <begin position="181"/>
        <end position="237"/>
    </location>
</feature>
<reference evidence="2 3" key="1">
    <citation type="submission" date="2020-11" db="EMBL/GenBank/DDBJ databases">
        <title>Kefir isolates.</title>
        <authorList>
            <person name="Marcisauskas S."/>
            <person name="Kim Y."/>
            <person name="Blasche S."/>
        </authorList>
    </citation>
    <scope>NUCLEOTIDE SEQUENCE [LARGE SCALE GENOMIC DNA]</scope>
    <source>
        <strain evidence="2 3">KR</strain>
    </source>
</reference>
<gene>
    <name evidence="2" type="ORF">C6P46_003538</name>
</gene>
<protein>
    <submittedName>
        <fullName evidence="2">Uncharacterized protein</fullName>
    </submittedName>
</protein>
<comment type="caution">
    <text evidence="2">The sequence shown here is derived from an EMBL/GenBank/DDBJ whole genome shotgun (WGS) entry which is preliminary data.</text>
</comment>
<evidence type="ECO:0000256" key="1">
    <source>
        <dbReference type="SAM" id="MobiDB-lite"/>
    </source>
</evidence>
<dbReference type="Proteomes" id="UP000777482">
    <property type="component" value="Unassembled WGS sequence"/>
</dbReference>
<proteinExistence type="predicted"/>
<name>A0A9P7B1F9_RHOMI</name>